<dbReference type="SMART" id="SM00409">
    <property type="entry name" value="IG"/>
    <property type="match status" value="2"/>
</dbReference>
<keyword evidence="3" id="KW-1133">Transmembrane helix</keyword>
<dbReference type="InterPro" id="IPR013270">
    <property type="entry name" value="CD47_Vset"/>
</dbReference>
<dbReference type="PANTHER" id="PTHR10075:SF4">
    <property type="entry name" value="EMBIGIN"/>
    <property type="match status" value="1"/>
</dbReference>
<evidence type="ECO:0000256" key="2">
    <source>
        <dbReference type="SAM" id="MobiDB-lite"/>
    </source>
</evidence>
<dbReference type="GO" id="GO:0007411">
    <property type="term" value="P:axon guidance"/>
    <property type="evidence" value="ECO:0007669"/>
    <property type="project" value="TreeGrafter"/>
</dbReference>
<evidence type="ECO:0000256" key="3">
    <source>
        <dbReference type="SAM" id="Phobius"/>
    </source>
</evidence>
<keyword evidence="3" id="KW-0812">Transmembrane</keyword>
<dbReference type="CDD" id="cd00096">
    <property type="entry name" value="Ig"/>
    <property type="match status" value="1"/>
</dbReference>
<dbReference type="InterPro" id="IPR003598">
    <property type="entry name" value="Ig_sub2"/>
</dbReference>
<feature type="transmembrane region" description="Helical" evidence="3">
    <location>
        <begin position="268"/>
        <end position="288"/>
    </location>
</feature>
<dbReference type="GO" id="GO:0005886">
    <property type="term" value="C:plasma membrane"/>
    <property type="evidence" value="ECO:0007669"/>
    <property type="project" value="TreeGrafter"/>
</dbReference>
<comment type="caution">
    <text evidence="5">The sequence shown here is derived from an EMBL/GenBank/DDBJ whole genome shotgun (WGS) entry which is preliminary data.</text>
</comment>
<dbReference type="InterPro" id="IPR007110">
    <property type="entry name" value="Ig-like_dom"/>
</dbReference>
<dbReference type="OrthoDB" id="9932757at2759"/>
<keyword evidence="3" id="KW-0472">Membrane</keyword>
<name>A0A7K8U436_OCEOC</name>
<proteinExistence type="predicted"/>
<dbReference type="GO" id="GO:0007156">
    <property type="term" value="P:homophilic cell adhesion via plasma membrane adhesion molecules"/>
    <property type="evidence" value="ECO:0007669"/>
    <property type="project" value="TreeGrafter"/>
</dbReference>
<dbReference type="AlphaFoldDB" id="A0A7K8U436"/>
<dbReference type="EMBL" id="VWZA01000821">
    <property type="protein sequence ID" value="NXF48766.1"/>
    <property type="molecule type" value="Genomic_DNA"/>
</dbReference>
<keyword evidence="6" id="KW-1185">Reference proteome</keyword>
<evidence type="ECO:0000259" key="4">
    <source>
        <dbReference type="PROSITE" id="PS50835"/>
    </source>
</evidence>
<dbReference type="Pfam" id="PF07679">
    <property type="entry name" value="I-set"/>
    <property type="match status" value="1"/>
</dbReference>
<dbReference type="InterPro" id="IPR036179">
    <property type="entry name" value="Ig-like_dom_sf"/>
</dbReference>
<dbReference type="InterPro" id="IPR013783">
    <property type="entry name" value="Ig-like_fold"/>
</dbReference>
<dbReference type="Proteomes" id="UP000569728">
    <property type="component" value="Unassembled WGS sequence"/>
</dbReference>
<dbReference type="Gene3D" id="2.60.40.10">
    <property type="entry name" value="Immunoglobulins"/>
    <property type="match status" value="2"/>
</dbReference>
<dbReference type="PANTHER" id="PTHR10075">
    <property type="entry name" value="BASIGIN RELATED"/>
    <property type="match status" value="1"/>
</dbReference>
<evidence type="ECO:0000256" key="1">
    <source>
        <dbReference type="ARBA" id="ARBA00023319"/>
    </source>
</evidence>
<dbReference type="GO" id="GO:0098632">
    <property type="term" value="F:cell-cell adhesion mediator activity"/>
    <property type="evidence" value="ECO:0007669"/>
    <property type="project" value="TreeGrafter"/>
</dbReference>
<protein>
    <submittedName>
        <fullName evidence="5">EMB protein</fullName>
    </submittedName>
</protein>
<dbReference type="SMART" id="SM00408">
    <property type="entry name" value="IGc2"/>
    <property type="match status" value="1"/>
</dbReference>
<evidence type="ECO:0000313" key="6">
    <source>
        <dbReference type="Proteomes" id="UP000569728"/>
    </source>
</evidence>
<feature type="non-terminal residue" evidence="5">
    <location>
        <position position="1"/>
    </location>
</feature>
<feature type="domain" description="Ig-like" evidence="4">
    <location>
        <begin position="69"/>
        <end position="155"/>
    </location>
</feature>
<dbReference type="InterPro" id="IPR003599">
    <property type="entry name" value="Ig_sub"/>
</dbReference>
<dbReference type="GO" id="GO:0070593">
    <property type="term" value="P:dendrite self-avoidance"/>
    <property type="evidence" value="ECO:0007669"/>
    <property type="project" value="TreeGrafter"/>
</dbReference>
<feature type="compositionally biased region" description="Polar residues" evidence="2">
    <location>
        <begin position="12"/>
        <end position="40"/>
    </location>
</feature>
<keyword evidence="1" id="KW-0393">Immunoglobulin domain</keyword>
<reference evidence="5 6" key="1">
    <citation type="submission" date="2019-09" db="EMBL/GenBank/DDBJ databases">
        <title>Bird 10,000 Genomes (B10K) Project - Family phase.</title>
        <authorList>
            <person name="Zhang G."/>
        </authorList>
    </citation>
    <scope>NUCLEOTIDE SEQUENCE [LARGE SCALE GENOMIC DNA]</scope>
    <source>
        <strain evidence="5">B10K-CU-031-11</strain>
        <tissue evidence="5">Muscle</tissue>
    </source>
</reference>
<dbReference type="GO" id="GO:0030424">
    <property type="term" value="C:axon"/>
    <property type="evidence" value="ECO:0007669"/>
    <property type="project" value="TreeGrafter"/>
</dbReference>
<evidence type="ECO:0000313" key="5">
    <source>
        <dbReference type="EMBL" id="NXF48766.1"/>
    </source>
</evidence>
<feature type="domain" description="Ig-like" evidence="4">
    <location>
        <begin position="174"/>
        <end position="260"/>
    </location>
</feature>
<accession>A0A7K8U436</accession>
<feature type="non-terminal residue" evidence="5">
    <location>
        <position position="326"/>
    </location>
</feature>
<organism evidence="5 6">
    <name type="scientific">Oceanites oceanicus</name>
    <name type="common">Wilson's storm petrel</name>
    <name type="synonym">Procellaria oceanica</name>
    <dbReference type="NCBI Taxonomy" id="79653"/>
    <lineage>
        <taxon>Eukaryota</taxon>
        <taxon>Metazoa</taxon>
        <taxon>Chordata</taxon>
        <taxon>Craniata</taxon>
        <taxon>Vertebrata</taxon>
        <taxon>Euteleostomi</taxon>
        <taxon>Archelosauria</taxon>
        <taxon>Archosauria</taxon>
        <taxon>Dinosauria</taxon>
        <taxon>Saurischia</taxon>
        <taxon>Theropoda</taxon>
        <taxon>Coelurosauria</taxon>
        <taxon>Aves</taxon>
        <taxon>Neognathae</taxon>
        <taxon>Neoaves</taxon>
        <taxon>Aequornithes</taxon>
        <taxon>Procellariiformes</taxon>
        <taxon>Hydrobatidae</taxon>
        <taxon>Oceanites</taxon>
    </lineage>
</organism>
<dbReference type="InterPro" id="IPR013098">
    <property type="entry name" value="Ig_I-set"/>
</dbReference>
<feature type="region of interest" description="Disordered" evidence="2">
    <location>
        <begin position="1"/>
        <end position="40"/>
    </location>
</feature>
<dbReference type="SUPFAM" id="SSF48726">
    <property type="entry name" value="Immunoglobulin"/>
    <property type="match status" value="2"/>
</dbReference>
<gene>
    <name evidence="5" type="primary">Emb</name>
    <name evidence="5" type="ORF">OCEOCE_R13326</name>
</gene>
<dbReference type="Pfam" id="PF08204">
    <property type="entry name" value="V-set_CD47"/>
    <property type="match status" value="1"/>
</dbReference>
<sequence>CNRFGFSPSEPMRTTRTANWQTQGSSSDHLTLGHNVSTPGPDLTTQEFKQADKENVSNVTFMEYEVILPGECVSGTSIIKNITLDSASRIELSCRLDNEYSNLKSLQVTWKRGNETIRHINKTENSWSIQLMILDSSKMGSYSCTLKDEEEISAVFHLQGKLFKILEKPIVSYEGDTAVMICKSFGYTPIAWTWYMTNGSEQIAINDSLLADKYVINRISANVTHLKILKLTKEDDGVYWCEAAFELGKSKGKLKLKVLSLMVPLKPFLAIVAEVVILVTIVFLYEIYSKKKEKRAVEFWNLTSFSYSKSEESNGLENSSARHRRI</sequence>
<dbReference type="PROSITE" id="PS50835">
    <property type="entry name" value="IG_LIKE"/>
    <property type="match status" value="2"/>
</dbReference>